<evidence type="ECO:0000256" key="2">
    <source>
        <dbReference type="ARBA" id="ARBA00023002"/>
    </source>
</evidence>
<dbReference type="PANTHER" id="PTHR43976:SF16">
    <property type="entry name" value="SHORT-CHAIN DEHYDROGENASE_REDUCTASE FAMILY PROTEIN"/>
    <property type="match status" value="1"/>
</dbReference>
<gene>
    <name evidence="4" type="ORF">AKJ09_10931</name>
</gene>
<dbReference type="PANTHER" id="PTHR43976">
    <property type="entry name" value="SHORT CHAIN DEHYDROGENASE"/>
    <property type="match status" value="1"/>
</dbReference>
<dbReference type="Pfam" id="PF00106">
    <property type="entry name" value="adh_short"/>
    <property type="match status" value="1"/>
</dbReference>
<dbReference type="EMBL" id="CP012333">
    <property type="protein sequence ID" value="AKV04268.1"/>
    <property type="molecule type" value="Genomic_DNA"/>
</dbReference>
<keyword evidence="5" id="KW-1185">Reference proteome</keyword>
<protein>
    <submittedName>
        <fullName evidence="4">Oxidoreductase</fullName>
    </submittedName>
</protein>
<keyword evidence="2" id="KW-0560">Oxidoreductase</keyword>
<dbReference type="GO" id="GO:0016491">
    <property type="term" value="F:oxidoreductase activity"/>
    <property type="evidence" value="ECO:0007669"/>
    <property type="project" value="UniProtKB-KW"/>
</dbReference>
<comment type="similarity">
    <text evidence="1 3">Belongs to the short-chain dehydrogenases/reductases (SDR) family.</text>
</comment>
<dbReference type="Gene3D" id="3.40.50.720">
    <property type="entry name" value="NAD(P)-binding Rossmann-like Domain"/>
    <property type="match status" value="1"/>
</dbReference>
<dbReference type="AlphaFoldDB" id="A0A0K1QEX2"/>
<sequence>MASQKKKWFITGAGRGFGRHWAEAALERGDKVAATVRKRAALDDLVAKYGDAVLPLELDVTHREAVFASIQQAHSHFGGLDVVLNNAGYGVMGAIEEVGMDVIRANFETNVFGTLSVIQAALPLLRAQRSGHIVLVSSVAGVVAVPTAGIYEGAKFAVEGIAEALAAEVASFGIHVTLIEPAGYATDFLSDKSVARAPSMPEYDDLRAQLAAMLTPDALGDPAATSTAILKLVDAERPPLRLILGKLLPMVRQIYAERIKTWEEWEDVSIAAHGGTA</sequence>
<dbReference type="SUPFAM" id="SSF51735">
    <property type="entry name" value="NAD(P)-binding Rossmann-fold domains"/>
    <property type="match status" value="1"/>
</dbReference>
<dbReference type="OrthoDB" id="9793825at2"/>
<evidence type="ECO:0000313" key="4">
    <source>
        <dbReference type="EMBL" id="AKV04268.1"/>
    </source>
</evidence>
<organism evidence="4 5">
    <name type="scientific">Labilithrix luteola</name>
    <dbReference type="NCBI Taxonomy" id="1391654"/>
    <lineage>
        <taxon>Bacteria</taxon>
        <taxon>Pseudomonadati</taxon>
        <taxon>Myxococcota</taxon>
        <taxon>Polyangia</taxon>
        <taxon>Polyangiales</taxon>
        <taxon>Labilitrichaceae</taxon>
        <taxon>Labilithrix</taxon>
    </lineage>
</organism>
<dbReference type="InterPro" id="IPR002347">
    <property type="entry name" value="SDR_fam"/>
</dbReference>
<dbReference type="PRINTS" id="PR00080">
    <property type="entry name" value="SDRFAMILY"/>
</dbReference>
<evidence type="ECO:0000313" key="5">
    <source>
        <dbReference type="Proteomes" id="UP000064967"/>
    </source>
</evidence>
<dbReference type="PATRIC" id="fig|1391654.3.peg.11075"/>
<dbReference type="CDD" id="cd05374">
    <property type="entry name" value="17beta-HSD-like_SDR_c"/>
    <property type="match status" value="1"/>
</dbReference>
<dbReference type="KEGG" id="llu:AKJ09_10931"/>
<name>A0A0K1QEX2_9BACT</name>
<dbReference type="RefSeq" id="WP_146654905.1">
    <property type="nucleotide sequence ID" value="NZ_CP012333.1"/>
</dbReference>
<dbReference type="NCBIfam" id="NF006114">
    <property type="entry name" value="PRK08263.1"/>
    <property type="match status" value="1"/>
</dbReference>
<accession>A0A0K1QEX2</accession>
<dbReference type="Proteomes" id="UP000064967">
    <property type="component" value="Chromosome"/>
</dbReference>
<evidence type="ECO:0000256" key="1">
    <source>
        <dbReference type="ARBA" id="ARBA00006484"/>
    </source>
</evidence>
<proteinExistence type="inferred from homology"/>
<dbReference type="InterPro" id="IPR036291">
    <property type="entry name" value="NAD(P)-bd_dom_sf"/>
</dbReference>
<dbReference type="PRINTS" id="PR00081">
    <property type="entry name" value="GDHRDH"/>
</dbReference>
<evidence type="ECO:0000256" key="3">
    <source>
        <dbReference type="RuleBase" id="RU000363"/>
    </source>
</evidence>
<dbReference type="InterPro" id="IPR051911">
    <property type="entry name" value="SDR_oxidoreductase"/>
</dbReference>
<reference evidence="4 5" key="1">
    <citation type="submission" date="2015-08" db="EMBL/GenBank/DDBJ databases">
        <authorList>
            <person name="Babu N.S."/>
            <person name="Beckwith C.J."/>
            <person name="Beseler K.G."/>
            <person name="Brison A."/>
            <person name="Carone J.V."/>
            <person name="Caskin T.P."/>
            <person name="Diamond M."/>
            <person name="Durham M.E."/>
            <person name="Foxe J.M."/>
            <person name="Go M."/>
            <person name="Henderson B.A."/>
            <person name="Jones I.B."/>
            <person name="McGettigan J.A."/>
            <person name="Micheletti S.J."/>
            <person name="Nasrallah M.E."/>
            <person name="Ortiz D."/>
            <person name="Piller C.R."/>
            <person name="Privatt S.R."/>
            <person name="Schneider S.L."/>
            <person name="Sharp S."/>
            <person name="Smith T.C."/>
            <person name="Stanton J.D."/>
            <person name="Ullery H.E."/>
            <person name="Wilson R.J."/>
            <person name="Serrano M.G."/>
            <person name="Buck G."/>
            <person name="Lee V."/>
            <person name="Wang Y."/>
            <person name="Carvalho R."/>
            <person name="Voegtly L."/>
            <person name="Shi R."/>
            <person name="Duckworth R."/>
            <person name="Johnson A."/>
            <person name="Loviza R."/>
            <person name="Walstead R."/>
            <person name="Shah Z."/>
            <person name="Kiflezghi M."/>
            <person name="Wade K."/>
            <person name="Ball S.L."/>
            <person name="Bradley K.W."/>
            <person name="Asai D.J."/>
            <person name="Bowman C.A."/>
            <person name="Russell D.A."/>
            <person name="Pope W.H."/>
            <person name="Jacobs-Sera D."/>
            <person name="Hendrix R.W."/>
            <person name="Hatfull G.F."/>
        </authorList>
    </citation>
    <scope>NUCLEOTIDE SEQUENCE [LARGE SCALE GENOMIC DNA]</scope>
    <source>
        <strain evidence="4 5">DSM 27648</strain>
    </source>
</reference>